<dbReference type="Pfam" id="PF19564">
    <property type="entry name" value="DUF6086"/>
    <property type="match status" value="1"/>
</dbReference>
<comment type="caution">
    <text evidence="1">The sequence shown here is derived from an EMBL/GenBank/DDBJ whole genome shotgun (WGS) entry which is preliminary data.</text>
</comment>
<dbReference type="AlphaFoldDB" id="A0A840QKB1"/>
<gene>
    <name evidence="1" type="ORF">BJ970_007479</name>
</gene>
<dbReference type="SUPFAM" id="SSF140453">
    <property type="entry name" value="EsxAB dimer-like"/>
    <property type="match status" value="1"/>
</dbReference>
<dbReference type="EMBL" id="JACHIW010000003">
    <property type="protein sequence ID" value="MBB5159879.1"/>
    <property type="molecule type" value="Genomic_DNA"/>
</dbReference>
<dbReference type="RefSeq" id="WP_184732915.1">
    <property type="nucleotide sequence ID" value="NZ_JACHIW010000003.1"/>
</dbReference>
<evidence type="ECO:0000313" key="2">
    <source>
        <dbReference type="Proteomes" id="UP000584374"/>
    </source>
</evidence>
<dbReference type="InterPro" id="IPR045732">
    <property type="entry name" value="DUF6086"/>
</dbReference>
<dbReference type="Proteomes" id="UP000584374">
    <property type="component" value="Unassembled WGS sequence"/>
</dbReference>
<name>A0A840QKB1_9PSEU</name>
<accession>A0A840QKB1</accession>
<keyword evidence="2" id="KW-1185">Reference proteome</keyword>
<dbReference type="Gene3D" id="1.10.287.1060">
    <property type="entry name" value="ESAT-6-like"/>
    <property type="match status" value="1"/>
</dbReference>
<sequence length="122" mass="13684">MDQIAVDFRALEAAEEALRRAVDEIDVRLSELEGVVAQLLGSWTGEAAAMVEIDLEAFGPFVRKLFDEYCRTSNFVFRELTRGVLAPSLVMLQRAGRPIAAPTDEHRSFLDSLNQYAHSMPR</sequence>
<evidence type="ECO:0000313" key="1">
    <source>
        <dbReference type="EMBL" id="MBB5159879.1"/>
    </source>
</evidence>
<dbReference type="InterPro" id="IPR036689">
    <property type="entry name" value="ESAT-6-like_sf"/>
</dbReference>
<organism evidence="1 2">
    <name type="scientific">Saccharopolyspora phatthalungensis</name>
    <dbReference type="NCBI Taxonomy" id="664693"/>
    <lineage>
        <taxon>Bacteria</taxon>
        <taxon>Bacillati</taxon>
        <taxon>Actinomycetota</taxon>
        <taxon>Actinomycetes</taxon>
        <taxon>Pseudonocardiales</taxon>
        <taxon>Pseudonocardiaceae</taxon>
        <taxon>Saccharopolyspora</taxon>
    </lineage>
</organism>
<reference evidence="1 2" key="1">
    <citation type="submission" date="2020-08" db="EMBL/GenBank/DDBJ databases">
        <title>Sequencing the genomes of 1000 actinobacteria strains.</title>
        <authorList>
            <person name="Klenk H.-P."/>
        </authorList>
    </citation>
    <scope>NUCLEOTIDE SEQUENCE [LARGE SCALE GENOMIC DNA]</scope>
    <source>
        <strain evidence="1 2">DSM 45584</strain>
    </source>
</reference>
<protein>
    <submittedName>
        <fullName evidence="1">Uncharacterized protein</fullName>
    </submittedName>
</protein>
<proteinExistence type="predicted"/>